<proteinExistence type="predicted"/>
<evidence type="ECO:0000313" key="2">
    <source>
        <dbReference type="EMBL" id="WAU03811.1"/>
    </source>
</evidence>
<feature type="region of interest" description="Disordered" evidence="1">
    <location>
        <begin position="16"/>
        <end position="50"/>
    </location>
</feature>
<organism evidence="2 3">
    <name type="scientific">Streptomyces nigrescens</name>
    <dbReference type="NCBI Taxonomy" id="1920"/>
    <lineage>
        <taxon>Bacteria</taxon>
        <taxon>Bacillati</taxon>
        <taxon>Actinomycetota</taxon>
        <taxon>Actinomycetes</taxon>
        <taxon>Kitasatosporales</taxon>
        <taxon>Streptomycetaceae</taxon>
        <taxon>Streptomyces</taxon>
    </lineage>
</organism>
<sequence length="81" mass="8705">MNVHLTRTRAALAAAGLLLPSPLRPRTPPSTPARPSAAETPLRLAETSQVKGSYEITGPLRINDRERTLIKIRNPVAGELG</sequence>
<feature type="compositionally biased region" description="Pro residues" evidence="1">
    <location>
        <begin position="22"/>
        <end position="32"/>
    </location>
</feature>
<dbReference type="RefSeq" id="WP_277411018.1">
    <property type="nucleotide sequence ID" value="NZ_CP114203.1"/>
</dbReference>
<dbReference type="EMBL" id="CP114203">
    <property type="protein sequence ID" value="WAU03811.1"/>
    <property type="molecule type" value="Genomic_DNA"/>
</dbReference>
<name>A0ABY7IXW5_STRNI</name>
<dbReference type="Proteomes" id="UP001210169">
    <property type="component" value="Chromosome"/>
</dbReference>
<accession>A0ABY7IXW5</accession>
<evidence type="ECO:0000256" key="1">
    <source>
        <dbReference type="SAM" id="MobiDB-lite"/>
    </source>
</evidence>
<evidence type="ECO:0000313" key="3">
    <source>
        <dbReference type="Proteomes" id="UP001210169"/>
    </source>
</evidence>
<keyword evidence="3" id="KW-1185">Reference proteome</keyword>
<protein>
    <submittedName>
        <fullName evidence="2">Uncharacterized protein</fullName>
    </submittedName>
</protein>
<reference evidence="2 3" key="1">
    <citation type="submission" date="2022-12" db="EMBL/GenBank/DDBJ databases">
        <authorList>
            <person name="Ruckert C."/>
            <person name="Busche T."/>
            <person name="Kalinowski J."/>
            <person name="Wittmann C."/>
        </authorList>
    </citation>
    <scope>NUCLEOTIDE SEQUENCE [LARGE SCALE GENOMIC DNA]</scope>
    <source>
        <strain evidence="2 3">DSM 40276</strain>
    </source>
</reference>
<gene>
    <name evidence="2" type="ORF">STRNI_002002</name>
</gene>
<dbReference type="GeneID" id="301331190"/>